<sequence length="120" mass="13440">MFLPSRYGLCRQVLLVSSLIWSDCSLGHITASSFSGPVPSQSQPQDGRLQLQDLFRARVTTLLHFLPGIRCHGGPEELQTPLRCEELQTVKMTCCPPLCPEKKKPCCQVDQQSLYRPLVV</sequence>
<dbReference type="EMBL" id="JAHHUM010002982">
    <property type="protein sequence ID" value="KAK5598943.1"/>
    <property type="molecule type" value="Genomic_DNA"/>
</dbReference>
<dbReference type="Proteomes" id="UP001311232">
    <property type="component" value="Unassembled WGS sequence"/>
</dbReference>
<gene>
    <name evidence="1" type="ORF">CRENBAI_001502</name>
</gene>
<keyword evidence="2" id="KW-1185">Reference proteome</keyword>
<comment type="caution">
    <text evidence="1">The sequence shown here is derived from an EMBL/GenBank/DDBJ whole genome shotgun (WGS) entry which is preliminary data.</text>
</comment>
<name>A0AAV9QN85_9TELE</name>
<evidence type="ECO:0000313" key="2">
    <source>
        <dbReference type="Proteomes" id="UP001311232"/>
    </source>
</evidence>
<dbReference type="AlphaFoldDB" id="A0AAV9QN85"/>
<proteinExistence type="predicted"/>
<organism evidence="1 2">
    <name type="scientific">Crenichthys baileyi</name>
    <name type="common">White River springfish</name>
    <dbReference type="NCBI Taxonomy" id="28760"/>
    <lineage>
        <taxon>Eukaryota</taxon>
        <taxon>Metazoa</taxon>
        <taxon>Chordata</taxon>
        <taxon>Craniata</taxon>
        <taxon>Vertebrata</taxon>
        <taxon>Euteleostomi</taxon>
        <taxon>Actinopterygii</taxon>
        <taxon>Neopterygii</taxon>
        <taxon>Teleostei</taxon>
        <taxon>Neoteleostei</taxon>
        <taxon>Acanthomorphata</taxon>
        <taxon>Ovalentaria</taxon>
        <taxon>Atherinomorphae</taxon>
        <taxon>Cyprinodontiformes</taxon>
        <taxon>Goodeidae</taxon>
        <taxon>Crenichthys</taxon>
    </lineage>
</organism>
<protein>
    <submittedName>
        <fullName evidence="1">Uncharacterized protein</fullName>
    </submittedName>
</protein>
<reference evidence="1 2" key="1">
    <citation type="submission" date="2021-06" db="EMBL/GenBank/DDBJ databases">
        <authorList>
            <person name="Palmer J.M."/>
        </authorList>
    </citation>
    <scope>NUCLEOTIDE SEQUENCE [LARGE SCALE GENOMIC DNA]</scope>
    <source>
        <strain evidence="1 2">MEX-2019</strain>
        <tissue evidence="1">Muscle</tissue>
    </source>
</reference>
<evidence type="ECO:0000313" key="1">
    <source>
        <dbReference type="EMBL" id="KAK5598943.1"/>
    </source>
</evidence>
<accession>A0AAV9QN85</accession>